<evidence type="ECO:0000313" key="2">
    <source>
        <dbReference type="Proteomes" id="UP000246005"/>
    </source>
</evidence>
<accession>A0A316IEQ8</accession>
<comment type="caution">
    <text evidence="1">The sequence shown here is derived from an EMBL/GenBank/DDBJ whole genome shotgun (WGS) entry which is preliminary data.</text>
</comment>
<proteinExistence type="predicted"/>
<sequence length="182" mass="19912">MIQRLYPSHEIHPMADGCLDAANPPKGEVYAAVFPGLAIVCTRDAANDAPTHLTPHFVREAAGRTLYLHAMHSVVDFFADAIWEPDGTLRRSFSLSPDSGVIDDIVLPCRSRRSTWRATRSSSNSWRRTTIRSASTRSTWRRSCGGLRRDAALAHTAAAGCLGRAPGMRSRSPQIVSTTPIN</sequence>
<protein>
    <submittedName>
        <fullName evidence="1">Uncharacterized protein</fullName>
    </submittedName>
</protein>
<name>A0A316IEQ8_9PSEU</name>
<dbReference type="InterPro" id="IPR053847">
    <property type="entry name" value="DUF6928"/>
</dbReference>
<dbReference type="Proteomes" id="UP000246005">
    <property type="component" value="Unassembled WGS sequence"/>
</dbReference>
<reference evidence="1 2" key="1">
    <citation type="submission" date="2018-05" db="EMBL/GenBank/DDBJ databases">
        <title>Genomic Encyclopedia of Type Strains, Phase IV (KMG-IV): sequencing the most valuable type-strain genomes for metagenomic binning, comparative biology and taxonomic classification.</title>
        <authorList>
            <person name="Goeker M."/>
        </authorList>
    </citation>
    <scope>NUCLEOTIDE SEQUENCE [LARGE SCALE GENOMIC DNA]</scope>
    <source>
        <strain evidence="1 2">DSM 45480</strain>
    </source>
</reference>
<gene>
    <name evidence="1" type="ORF">C8D88_1011127</name>
</gene>
<organism evidence="1 2">
    <name type="scientific">Lentzea atacamensis</name>
    <dbReference type="NCBI Taxonomy" id="531938"/>
    <lineage>
        <taxon>Bacteria</taxon>
        <taxon>Bacillati</taxon>
        <taxon>Actinomycetota</taxon>
        <taxon>Actinomycetes</taxon>
        <taxon>Pseudonocardiales</taxon>
        <taxon>Pseudonocardiaceae</taxon>
        <taxon>Lentzea</taxon>
    </lineage>
</organism>
<dbReference type="AlphaFoldDB" id="A0A316IEQ8"/>
<dbReference type="EMBL" id="QGHB01000001">
    <property type="protein sequence ID" value="PWK91096.1"/>
    <property type="molecule type" value="Genomic_DNA"/>
</dbReference>
<dbReference type="Pfam" id="PF21997">
    <property type="entry name" value="DUF6928"/>
    <property type="match status" value="1"/>
</dbReference>
<evidence type="ECO:0000313" key="1">
    <source>
        <dbReference type="EMBL" id="PWK91096.1"/>
    </source>
</evidence>